<feature type="domain" description="Aminomethyltransferase C-terminal" evidence="10">
    <location>
        <begin position="303"/>
        <end position="386"/>
    </location>
</feature>
<evidence type="ECO:0000256" key="3">
    <source>
        <dbReference type="ARBA" id="ARBA00022576"/>
    </source>
</evidence>
<sequence>MTELKKTALHAVHGNLGARFTNFGGWDMPLKYSSELEEHHAVRKAVGVFDLSHMGEVFVSGSQAAEFLDYALISKISAVKVGKAKYSMICTEKGTIIDDLITYRLGEQEFLVVPNAGNVPAVAAALQERAAGFDVTVDNQSENRSMIAVQGPRAVEVMLDVVENVTDAPEGSGAGPTVKEAVEGVGYYAAFQGIVAGQPVIIARTGYTGEDGFEIIVKNDGAEVVWAEALAKATALEGKPCGLACRDTLRLEAGMPLYGNELSLDLTPVDAGLGILAATKSKESFVGRDAIVKAKEEGTKQSLIGLVGEGRRAARGGYEIFAEGESGAAIGTVTSGALSPTLGHPIALAYVSADAVASGIVEGATVEVDIRGKRFPYKVVALPFYKREK</sequence>
<comment type="similarity">
    <text evidence="1 7">Belongs to the GcvT family.</text>
</comment>
<gene>
    <name evidence="7 11" type="primary">gcvT</name>
    <name evidence="11" type="ORF">GP473_00985</name>
</gene>
<dbReference type="AlphaFoldDB" id="A0A7G7YLU6"/>
<comment type="function">
    <text evidence="7">The glycine cleavage system catalyzes the degradation of glycine.</text>
</comment>
<evidence type="ECO:0000256" key="1">
    <source>
        <dbReference type="ARBA" id="ARBA00008609"/>
    </source>
</evidence>
<evidence type="ECO:0000259" key="10">
    <source>
        <dbReference type="Pfam" id="PF08669"/>
    </source>
</evidence>
<dbReference type="GO" id="GO:0004047">
    <property type="term" value="F:aminomethyltransferase activity"/>
    <property type="evidence" value="ECO:0007669"/>
    <property type="project" value="UniProtKB-UniRule"/>
</dbReference>
<dbReference type="PIRSF" id="PIRSF006487">
    <property type="entry name" value="GcvT"/>
    <property type="match status" value="1"/>
</dbReference>
<evidence type="ECO:0000256" key="7">
    <source>
        <dbReference type="HAMAP-Rule" id="MF_00259"/>
    </source>
</evidence>
<dbReference type="GO" id="GO:0008168">
    <property type="term" value="F:methyltransferase activity"/>
    <property type="evidence" value="ECO:0007669"/>
    <property type="project" value="UniProtKB-KW"/>
</dbReference>
<dbReference type="RefSeq" id="WP_185769574.1">
    <property type="nucleotide sequence ID" value="NZ_CP046883.1"/>
</dbReference>
<dbReference type="SUPFAM" id="SSF101790">
    <property type="entry name" value="Aminomethyltransferase beta-barrel domain"/>
    <property type="match status" value="1"/>
</dbReference>
<dbReference type="Gene3D" id="3.30.1360.120">
    <property type="entry name" value="Probable tRNA modification gtpase trme, domain 1"/>
    <property type="match status" value="1"/>
</dbReference>
<dbReference type="Gene3D" id="4.10.1250.10">
    <property type="entry name" value="Aminomethyltransferase fragment"/>
    <property type="match status" value="1"/>
</dbReference>
<evidence type="ECO:0000313" key="12">
    <source>
        <dbReference type="Proteomes" id="UP000515275"/>
    </source>
</evidence>
<evidence type="ECO:0000256" key="4">
    <source>
        <dbReference type="ARBA" id="ARBA00022679"/>
    </source>
</evidence>
<dbReference type="FunFam" id="3.30.70.1400:FF:000001">
    <property type="entry name" value="Aminomethyltransferase"/>
    <property type="match status" value="1"/>
</dbReference>
<evidence type="ECO:0000259" key="9">
    <source>
        <dbReference type="Pfam" id="PF01571"/>
    </source>
</evidence>
<dbReference type="Gene3D" id="2.40.30.110">
    <property type="entry name" value="Aminomethyltransferase beta-barrel domains"/>
    <property type="match status" value="1"/>
</dbReference>
<comment type="catalytic activity">
    <reaction evidence="6 7">
        <text>N(6)-[(R)-S(8)-aminomethyldihydrolipoyl]-L-lysyl-[protein] + (6S)-5,6,7,8-tetrahydrofolate = N(6)-[(R)-dihydrolipoyl]-L-lysyl-[protein] + (6R)-5,10-methylene-5,6,7,8-tetrahydrofolate + NH4(+)</text>
        <dbReference type="Rhea" id="RHEA:16945"/>
        <dbReference type="Rhea" id="RHEA-COMP:10475"/>
        <dbReference type="Rhea" id="RHEA-COMP:10492"/>
        <dbReference type="ChEBI" id="CHEBI:15636"/>
        <dbReference type="ChEBI" id="CHEBI:28938"/>
        <dbReference type="ChEBI" id="CHEBI:57453"/>
        <dbReference type="ChEBI" id="CHEBI:83100"/>
        <dbReference type="ChEBI" id="CHEBI:83143"/>
        <dbReference type="EC" id="2.1.2.10"/>
    </reaction>
</comment>
<dbReference type="NCBIfam" id="NF001567">
    <property type="entry name" value="PRK00389.1"/>
    <property type="match status" value="1"/>
</dbReference>
<protein>
    <recommendedName>
        <fullName evidence="2 7">Aminomethyltransferase</fullName>
        <ecNumber evidence="2 7">2.1.2.10</ecNumber>
    </recommendedName>
    <alternativeName>
        <fullName evidence="5 7">Glycine cleavage system T protein</fullName>
    </alternativeName>
</protein>
<dbReference type="Pfam" id="PF01571">
    <property type="entry name" value="GCV_T"/>
    <property type="match status" value="1"/>
</dbReference>
<dbReference type="SUPFAM" id="SSF103025">
    <property type="entry name" value="Folate-binding domain"/>
    <property type="match status" value="1"/>
</dbReference>
<name>A0A7G7YLU6_9CORY</name>
<dbReference type="GO" id="GO:0005829">
    <property type="term" value="C:cytosol"/>
    <property type="evidence" value="ECO:0007669"/>
    <property type="project" value="TreeGrafter"/>
</dbReference>
<evidence type="ECO:0000256" key="6">
    <source>
        <dbReference type="ARBA" id="ARBA00047665"/>
    </source>
</evidence>
<evidence type="ECO:0000313" key="11">
    <source>
        <dbReference type="EMBL" id="QNH95466.1"/>
    </source>
</evidence>
<keyword evidence="3 7" id="KW-0032">Aminotransferase</keyword>
<dbReference type="InterPro" id="IPR027266">
    <property type="entry name" value="TrmE/GcvT-like"/>
</dbReference>
<dbReference type="InterPro" id="IPR006222">
    <property type="entry name" value="GCVT_N"/>
</dbReference>
<dbReference type="InterPro" id="IPR022903">
    <property type="entry name" value="GcvT_bac"/>
</dbReference>
<accession>A0A7G7YLU6</accession>
<dbReference type="NCBIfam" id="TIGR00528">
    <property type="entry name" value="gcvT"/>
    <property type="match status" value="1"/>
</dbReference>
<evidence type="ECO:0000256" key="2">
    <source>
        <dbReference type="ARBA" id="ARBA00012616"/>
    </source>
</evidence>
<comment type="subunit">
    <text evidence="7">The glycine cleavage system is composed of four proteins: P, T, L and H.</text>
</comment>
<keyword evidence="12" id="KW-1185">Reference proteome</keyword>
<dbReference type="EC" id="2.1.2.10" evidence="2 7"/>
<dbReference type="Pfam" id="PF08669">
    <property type="entry name" value="GCV_T_C"/>
    <property type="match status" value="1"/>
</dbReference>
<dbReference type="PANTHER" id="PTHR43757:SF2">
    <property type="entry name" value="AMINOMETHYLTRANSFERASE, MITOCHONDRIAL"/>
    <property type="match status" value="1"/>
</dbReference>
<organism evidence="11 12">
    <name type="scientific">Corynebacterium anserum</name>
    <dbReference type="NCBI Taxonomy" id="2684406"/>
    <lineage>
        <taxon>Bacteria</taxon>
        <taxon>Bacillati</taxon>
        <taxon>Actinomycetota</taxon>
        <taxon>Actinomycetes</taxon>
        <taxon>Mycobacteriales</taxon>
        <taxon>Corynebacteriaceae</taxon>
        <taxon>Corynebacterium</taxon>
    </lineage>
</organism>
<proteinExistence type="inferred from homology"/>
<dbReference type="InterPro" id="IPR028896">
    <property type="entry name" value="GcvT/YgfZ/DmdA"/>
</dbReference>
<dbReference type="Proteomes" id="UP000515275">
    <property type="component" value="Chromosome"/>
</dbReference>
<evidence type="ECO:0000256" key="8">
    <source>
        <dbReference type="PIRSR" id="PIRSR006487-1"/>
    </source>
</evidence>
<dbReference type="GO" id="GO:0008483">
    <property type="term" value="F:transaminase activity"/>
    <property type="evidence" value="ECO:0007669"/>
    <property type="project" value="UniProtKB-KW"/>
</dbReference>
<dbReference type="HAMAP" id="MF_00259">
    <property type="entry name" value="GcvT"/>
    <property type="match status" value="1"/>
</dbReference>
<dbReference type="GO" id="GO:0019464">
    <property type="term" value="P:glycine decarboxylation via glycine cleavage system"/>
    <property type="evidence" value="ECO:0007669"/>
    <property type="project" value="UniProtKB-UniRule"/>
</dbReference>
<dbReference type="EMBL" id="CP046883">
    <property type="protein sequence ID" value="QNH95466.1"/>
    <property type="molecule type" value="Genomic_DNA"/>
</dbReference>
<dbReference type="GO" id="GO:0032259">
    <property type="term" value="P:methylation"/>
    <property type="evidence" value="ECO:0007669"/>
    <property type="project" value="UniProtKB-KW"/>
</dbReference>
<dbReference type="Gene3D" id="3.30.70.1400">
    <property type="entry name" value="Aminomethyltransferase beta-barrel domains"/>
    <property type="match status" value="1"/>
</dbReference>
<dbReference type="InterPro" id="IPR013977">
    <property type="entry name" value="GcvT_C"/>
</dbReference>
<dbReference type="InterPro" id="IPR006223">
    <property type="entry name" value="GcvT"/>
</dbReference>
<dbReference type="PANTHER" id="PTHR43757">
    <property type="entry name" value="AMINOMETHYLTRANSFERASE"/>
    <property type="match status" value="1"/>
</dbReference>
<feature type="binding site" evidence="8">
    <location>
        <position position="214"/>
    </location>
    <ligand>
        <name>substrate</name>
    </ligand>
</feature>
<dbReference type="InterPro" id="IPR029043">
    <property type="entry name" value="GcvT/YgfZ_C"/>
</dbReference>
<dbReference type="GO" id="GO:0005960">
    <property type="term" value="C:glycine cleavage complex"/>
    <property type="evidence" value="ECO:0007669"/>
    <property type="project" value="InterPro"/>
</dbReference>
<dbReference type="KEGG" id="cans:GP473_00985"/>
<keyword evidence="11" id="KW-0489">Methyltransferase</keyword>
<keyword evidence="4 7" id="KW-0808">Transferase</keyword>
<evidence type="ECO:0000256" key="5">
    <source>
        <dbReference type="ARBA" id="ARBA00031395"/>
    </source>
</evidence>
<feature type="domain" description="GCVT N-terminal" evidence="9">
    <location>
        <begin position="9"/>
        <end position="279"/>
    </location>
</feature>
<reference evidence="11 12" key="1">
    <citation type="submission" date="2019-12" db="EMBL/GenBank/DDBJ databases">
        <title>Corynebacterium sp. nov., isolated from feces of the Anser Albifrons in China.</title>
        <authorList>
            <person name="Liu Q."/>
        </authorList>
    </citation>
    <scope>NUCLEOTIDE SEQUENCE [LARGE SCALE GENOMIC DNA]</scope>
    <source>
        <strain evidence="11 12">23H37-10</strain>
    </source>
</reference>